<keyword evidence="2" id="KW-0472">Membrane</keyword>
<comment type="subcellular location">
    <subcellularLocation>
        <location evidence="1">Cell outer membrane</location>
    </subcellularLocation>
</comment>
<dbReference type="EMBL" id="DRGL01000015">
    <property type="protein sequence ID" value="HEA19883.1"/>
    <property type="molecule type" value="Genomic_DNA"/>
</dbReference>
<dbReference type="Gene3D" id="2.60.40.1120">
    <property type="entry name" value="Carboxypeptidase-like, regulatory domain"/>
    <property type="match status" value="1"/>
</dbReference>
<dbReference type="PANTHER" id="PTHR40980:SF4">
    <property type="entry name" value="TONB-DEPENDENT RECEPTOR-LIKE BETA-BARREL DOMAIN-CONTAINING PROTEIN"/>
    <property type="match status" value="1"/>
</dbReference>
<name>A0A831QMX7_9FLAO</name>
<evidence type="ECO:0000256" key="3">
    <source>
        <dbReference type="ARBA" id="ARBA00023237"/>
    </source>
</evidence>
<feature type="domain" description="Outer membrane protein beta-barrel" evidence="5">
    <location>
        <begin position="371"/>
        <end position="776"/>
    </location>
</feature>
<dbReference type="Pfam" id="PF13715">
    <property type="entry name" value="CarbopepD_reg_2"/>
    <property type="match status" value="1"/>
</dbReference>
<accession>A0A831QMX7</accession>
<comment type="caution">
    <text evidence="6">The sequence shown here is derived from an EMBL/GenBank/DDBJ whole genome shotgun (WGS) entry which is preliminary data.</text>
</comment>
<dbReference type="AlphaFoldDB" id="A0A831QMX7"/>
<reference evidence="6" key="1">
    <citation type="journal article" date="2020" name="mSystems">
        <title>Genome- and Community-Level Interaction Insights into Carbon Utilization and Element Cycling Functions of Hydrothermarchaeota in Hydrothermal Sediment.</title>
        <authorList>
            <person name="Zhou Z."/>
            <person name="Liu Y."/>
            <person name="Xu W."/>
            <person name="Pan J."/>
            <person name="Luo Z.H."/>
            <person name="Li M."/>
        </authorList>
    </citation>
    <scope>NUCLEOTIDE SEQUENCE [LARGE SCALE GENOMIC DNA]</scope>
    <source>
        <strain evidence="6">HyVt-345</strain>
    </source>
</reference>
<feature type="signal peptide" evidence="4">
    <location>
        <begin position="1"/>
        <end position="20"/>
    </location>
</feature>
<dbReference type="InterPro" id="IPR036942">
    <property type="entry name" value="Beta-barrel_TonB_sf"/>
</dbReference>
<evidence type="ECO:0000313" key="6">
    <source>
        <dbReference type="EMBL" id="HEA19883.1"/>
    </source>
</evidence>
<evidence type="ECO:0000259" key="5">
    <source>
        <dbReference type="Pfam" id="PF14905"/>
    </source>
</evidence>
<dbReference type="Proteomes" id="UP000886191">
    <property type="component" value="Unassembled WGS sequence"/>
</dbReference>
<keyword evidence="3" id="KW-0998">Cell outer membrane</keyword>
<organism evidence="6">
    <name type="scientific">Pricia antarctica</name>
    <dbReference type="NCBI Taxonomy" id="641691"/>
    <lineage>
        <taxon>Bacteria</taxon>
        <taxon>Pseudomonadati</taxon>
        <taxon>Bacteroidota</taxon>
        <taxon>Flavobacteriia</taxon>
        <taxon>Flavobacteriales</taxon>
        <taxon>Flavobacteriaceae</taxon>
        <taxon>Pricia</taxon>
    </lineage>
</organism>
<dbReference type="SUPFAM" id="SSF49464">
    <property type="entry name" value="Carboxypeptidase regulatory domain-like"/>
    <property type="match status" value="1"/>
</dbReference>
<evidence type="ECO:0000256" key="2">
    <source>
        <dbReference type="ARBA" id="ARBA00023136"/>
    </source>
</evidence>
<evidence type="ECO:0000256" key="1">
    <source>
        <dbReference type="ARBA" id="ARBA00004442"/>
    </source>
</evidence>
<gene>
    <name evidence="6" type="ORF">ENH87_03085</name>
</gene>
<dbReference type="Gene3D" id="2.40.170.20">
    <property type="entry name" value="TonB-dependent receptor, beta-barrel domain"/>
    <property type="match status" value="1"/>
</dbReference>
<dbReference type="Pfam" id="PF14905">
    <property type="entry name" value="OMP_b-brl_3"/>
    <property type="match status" value="1"/>
</dbReference>
<dbReference type="InterPro" id="IPR008969">
    <property type="entry name" value="CarboxyPept-like_regulatory"/>
</dbReference>
<protein>
    <submittedName>
        <fullName evidence="6">TonB-dependent receptor</fullName>
    </submittedName>
</protein>
<dbReference type="SUPFAM" id="SSF56935">
    <property type="entry name" value="Porins"/>
    <property type="match status" value="1"/>
</dbReference>
<keyword evidence="6" id="KW-0675">Receptor</keyword>
<dbReference type="GO" id="GO:0009279">
    <property type="term" value="C:cell outer membrane"/>
    <property type="evidence" value="ECO:0007669"/>
    <property type="project" value="UniProtKB-SubCell"/>
</dbReference>
<dbReference type="PANTHER" id="PTHR40980">
    <property type="entry name" value="PLUG DOMAIN-CONTAINING PROTEIN"/>
    <property type="match status" value="1"/>
</dbReference>
<feature type="chain" id="PRO_5032857581" evidence="4">
    <location>
        <begin position="21"/>
        <end position="798"/>
    </location>
</feature>
<keyword evidence="4" id="KW-0732">Signal</keyword>
<dbReference type="InterPro" id="IPR037066">
    <property type="entry name" value="Plug_dom_sf"/>
</dbReference>
<evidence type="ECO:0000256" key="4">
    <source>
        <dbReference type="SAM" id="SignalP"/>
    </source>
</evidence>
<sequence>MKITLSPFLLFFCSFGMLSAQEYSVSGTVQNEENQPVSFANIQLLTVSDTTLLNGTSSENNGHFKIDRVPKGSYFIKASYIENESTLIKIDVNSDVFLETVRLSEDAQVLDEVVVTSQRPRLERKVDRIVFNIENTALADNNIWDVLKRTPSVIIINDKLTVKGSGSIGILINGRKVNLPKEDVINLLSGTSASDVEAIEVITNPPSKYGAENGILINIQKKKNLIAGYNGAIYNRYTQGILPRHTLGTDHYFKGNKVAFSVNYSFNHNRDVIKYTDITNFIEDNVVAATWTAEQENVRRRKSHNVSAFFDYDFNSKNRLSLSSITVYQPEIERHYNAETAVVGDTLSGFNTINNSEEQQLNTSFYLDYVHELEKEGAEISISSHYTHYDNERGQALNTIFLNLNGDEIDRDNFTTNTDQRIDLYSLQTDYFTPLGKSANFESGLRYAGITSESKVAQQGFDRERPGIDPTEAANFSYDESIFAAYASYNAQWDTWKFKSGLRAEYTETKGMLDVGAENKNDYLQLFPSASIQYTPNEKHDFNLYYYRRIQRPRYEDISPFLIFQNNFITVEGNPNLQPATRHYIAGGYTFDNSYTVELFYKTKKNGLGELIFQDNDLRLLRYISANLKRNTSYGIDVSLTKDFTNFWNCYVLASFFNDKAIFENLGTEIEVENELFSWFVRTSNGFTFLEDNSLTADLSFVYSGPLLSENAKFDGFGALSLSLRKTLWNKKASISMGIEDIFNQGNEFNTRNYLDQSGTSLRRAENRLFVMGLRYKFGNTKIRDNYKSKNVDEQDRL</sequence>
<proteinExistence type="predicted"/>
<dbReference type="Gene3D" id="2.170.130.10">
    <property type="entry name" value="TonB-dependent receptor, plug domain"/>
    <property type="match status" value="1"/>
</dbReference>
<dbReference type="InterPro" id="IPR041700">
    <property type="entry name" value="OMP_b-brl_3"/>
</dbReference>